<keyword evidence="7 14" id="KW-0547">Nucleotide-binding</keyword>
<keyword evidence="5 14" id="KW-0808">Transferase</keyword>
<evidence type="ECO:0000256" key="2">
    <source>
        <dbReference type="ARBA" id="ARBA00005201"/>
    </source>
</evidence>
<comment type="catalytic activity">
    <reaction evidence="13 14">
        <text>FMN + ATP + H(+) = FAD + diphosphate</text>
        <dbReference type="Rhea" id="RHEA:17237"/>
        <dbReference type="ChEBI" id="CHEBI:15378"/>
        <dbReference type="ChEBI" id="CHEBI:30616"/>
        <dbReference type="ChEBI" id="CHEBI:33019"/>
        <dbReference type="ChEBI" id="CHEBI:57692"/>
        <dbReference type="ChEBI" id="CHEBI:58210"/>
        <dbReference type="EC" id="2.7.7.2"/>
    </reaction>
</comment>
<dbReference type="PIRSF" id="PIRSF004491">
    <property type="entry name" value="FAD_Synth"/>
    <property type="match status" value="1"/>
</dbReference>
<dbReference type="FunFam" id="3.40.50.620:FF:000021">
    <property type="entry name" value="Riboflavin biosynthesis protein"/>
    <property type="match status" value="1"/>
</dbReference>
<accession>A0A0R1PBU4</accession>
<evidence type="ECO:0000256" key="6">
    <source>
        <dbReference type="ARBA" id="ARBA00022695"/>
    </source>
</evidence>
<comment type="catalytic activity">
    <reaction evidence="12 14">
        <text>riboflavin + ATP = FMN + ADP + H(+)</text>
        <dbReference type="Rhea" id="RHEA:14357"/>
        <dbReference type="ChEBI" id="CHEBI:15378"/>
        <dbReference type="ChEBI" id="CHEBI:30616"/>
        <dbReference type="ChEBI" id="CHEBI:57986"/>
        <dbReference type="ChEBI" id="CHEBI:58210"/>
        <dbReference type="ChEBI" id="CHEBI:456216"/>
        <dbReference type="EC" id="2.7.1.26"/>
    </reaction>
</comment>
<dbReference type="CDD" id="cd02064">
    <property type="entry name" value="FAD_synthetase_N"/>
    <property type="match status" value="1"/>
</dbReference>
<dbReference type="InterPro" id="IPR014729">
    <property type="entry name" value="Rossmann-like_a/b/a_fold"/>
</dbReference>
<dbReference type="OrthoDB" id="9803667at2"/>
<dbReference type="GO" id="GO:0005524">
    <property type="term" value="F:ATP binding"/>
    <property type="evidence" value="ECO:0007669"/>
    <property type="project" value="UniProtKB-UniRule"/>
</dbReference>
<sequence>MEVIRLHYPLKQNKIPNEPVVLAMGFFDGVHRGHQQVILQGQKEANKRHLPLAVLTYDHAPGIVYQEYPGGYRYLSLLRRKMDLLTQLGVDRVYLMSFTSQFAALSPQSFVDDFLMALHPQVVVAGFDHTYGHKDVANMQKLPGYARGRFDVVTVPKYTTKAGQKVGSTAIRHLLDKGQIAEANQQLGYYYVTTGLVVHGLARGRTLGFPTANIEWPCHQWIPAVGVYVVQLKISDGPWIGGMASVGYNITFGKARHKTLEINLFNFHEMIYGEAVQVRWITKLRGEVKFNDANGLVAQLKQDQIDSEKCLAHLPVIDHQIVK</sequence>
<proteinExistence type="inferred from homology"/>
<dbReference type="UniPathway" id="UPA00277">
    <property type="reaction ID" value="UER00407"/>
</dbReference>
<dbReference type="Gene3D" id="3.40.50.620">
    <property type="entry name" value="HUPs"/>
    <property type="match status" value="1"/>
</dbReference>
<keyword evidence="4 14" id="KW-0288">FMN</keyword>
<gene>
    <name evidence="16" type="ORF">FD27_GL000749</name>
</gene>
<dbReference type="Gene3D" id="2.40.30.30">
    <property type="entry name" value="Riboflavin kinase-like"/>
    <property type="match status" value="1"/>
</dbReference>
<comment type="pathway">
    <text evidence="1 14">Cofactor biosynthesis; FAD biosynthesis; FAD from FMN: step 1/1.</text>
</comment>
<evidence type="ECO:0000256" key="5">
    <source>
        <dbReference type="ARBA" id="ARBA00022679"/>
    </source>
</evidence>
<dbReference type="SMART" id="SM00904">
    <property type="entry name" value="Flavokinase"/>
    <property type="match status" value="1"/>
</dbReference>
<dbReference type="GO" id="GO:0003919">
    <property type="term" value="F:FMN adenylyltransferase activity"/>
    <property type="evidence" value="ECO:0007669"/>
    <property type="project" value="UniProtKB-UniRule"/>
</dbReference>
<dbReference type="STRING" id="1423746.FD27_GL000749"/>
<evidence type="ECO:0000256" key="7">
    <source>
        <dbReference type="ARBA" id="ARBA00022741"/>
    </source>
</evidence>
<organism evidence="16 17">
    <name type="scientific">Limosilactobacillus frumenti DSM 13145</name>
    <dbReference type="NCBI Taxonomy" id="1423746"/>
    <lineage>
        <taxon>Bacteria</taxon>
        <taxon>Bacillati</taxon>
        <taxon>Bacillota</taxon>
        <taxon>Bacilli</taxon>
        <taxon>Lactobacillales</taxon>
        <taxon>Lactobacillaceae</taxon>
        <taxon>Limosilactobacillus</taxon>
    </lineage>
</organism>
<dbReference type="GO" id="GO:0006747">
    <property type="term" value="P:FAD biosynthetic process"/>
    <property type="evidence" value="ECO:0007669"/>
    <property type="project" value="UniProtKB-UniRule"/>
</dbReference>
<dbReference type="EMBL" id="AZER01000016">
    <property type="protein sequence ID" value="KRL27002.1"/>
    <property type="molecule type" value="Genomic_DNA"/>
</dbReference>
<dbReference type="Pfam" id="PF01687">
    <property type="entry name" value="Flavokinase"/>
    <property type="match status" value="1"/>
</dbReference>
<keyword evidence="11" id="KW-0511">Multifunctional enzyme</keyword>
<dbReference type="InterPro" id="IPR015864">
    <property type="entry name" value="FAD_synthase"/>
</dbReference>
<evidence type="ECO:0000256" key="11">
    <source>
        <dbReference type="ARBA" id="ARBA00023268"/>
    </source>
</evidence>
<dbReference type="GO" id="GO:0009231">
    <property type="term" value="P:riboflavin biosynthetic process"/>
    <property type="evidence" value="ECO:0007669"/>
    <property type="project" value="InterPro"/>
</dbReference>
<dbReference type="InterPro" id="IPR023465">
    <property type="entry name" value="Riboflavin_kinase_dom_sf"/>
</dbReference>
<evidence type="ECO:0000256" key="1">
    <source>
        <dbReference type="ARBA" id="ARBA00004726"/>
    </source>
</evidence>
<evidence type="ECO:0000256" key="14">
    <source>
        <dbReference type="PIRNR" id="PIRNR004491"/>
    </source>
</evidence>
<keyword evidence="17" id="KW-1185">Reference proteome</keyword>
<evidence type="ECO:0000256" key="4">
    <source>
        <dbReference type="ARBA" id="ARBA00022643"/>
    </source>
</evidence>
<dbReference type="RefSeq" id="WP_057750393.1">
    <property type="nucleotide sequence ID" value="NZ_AZER01000016.1"/>
</dbReference>
<protein>
    <recommendedName>
        <fullName evidence="14">Riboflavin biosynthesis protein</fullName>
    </recommendedName>
    <domain>
        <recommendedName>
            <fullName evidence="14">Riboflavin kinase</fullName>
            <ecNumber evidence="14">2.7.1.26</ecNumber>
        </recommendedName>
        <alternativeName>
            <fullName evidence="14">Flavokinase</fullName>
        </alternativeName>
    </domain>
    <domain>
        <recommendedName>
            <fullName evidence="14">FMN adenylyltransferase</fullName>
            <ecNumber evidence="14">2.7.7.2</ecNumber>
        </recommendedName>
        <alternativeName>
            <fullName evidence="14">FAD pyrophosphorylase</fullName>
        </alternativeName>
        <alternativeName>
            <fullName evidence="14">FAD synthase</fullName>
        </alternativeName>
    </domain>
</protein>
<feature type="domain" description="Riboflavin kinase" evidence="15">
    <location>
        <begin position="186"/>
        <end position="312"/>
    </location>
</feature>
<comment type="similarity">
    <text evidence="14">Belongs to the ribF family.</text>
</comment>
<dbReference type="GO" id="GO:0008531">
    <property type="term" value="F:riboflavin kinase activity"/>
    <property type="evidence" value="ECO:0007669"/>
    <property type="project" value="UniProtKB-UniRule"/>
</dbReference>
<keyword evidence="8 14" id="KW-0418">Kinase</keyword>
<dbReference type="SUPFAM" id="SSF52374">
    <property type="entry name" value="Nucleotidylyl transferase"/>
    <property type="match status" value="1"/>
</dbReference>
<evidence type="ECO:0000256" key="3">
    <source>
        <dbReference type="ARBA" id="ARBA00022630"/>
    </source>
</evidence>
<dbReference type="InterPro" id="IPR002606">
    <property type="entry name" value="Riboflavin_kinase_bac"/>
</dbReference>
<evidence type="ECO:0000256" key="13">
    <source>
        <dbReference type="ARBA" id="ARBA00049494"/>
    </source>
</evidence>
<comment type="caution">
    <text evidence="16">The sequence shown here is derived from an EMBL/GenBank/DDBJ whole genome shotgun (WGS) entry which is preliminary data.</text>
</comment>
<dbReference type="PATRIC" id="fig|1423746.3.peg.757"/>
<dbReference type="NCBIfam" id="TIGR00083">
    <property type="entry name" value="ribF"/>
    <property type="match status" value="1"/>
</dbReference>
<evidence type="ECO:0000256" key="9">
    <source>
        <dbReference type="ARBA" id="ARBA00022827"/>
    </source>
</evidence>
<evidence type="ECO:0000256" key="12">
    <source>
        <dbReference type="ARBA" id="ARBA00047880"/>
    </source>
</evidence>
<dbReference type="EC" id="2.7.1.26" evidence="14"/>
<evidence type="ECO:0000313" key="17">
    <source>
        <dbReference type="Proteomes" id="UP000051445"/>
    </source>
</evidence>
<dbReference type="EC" id="2.7.7.2" evidence="14"/>
<keyword evidence="6 14" id="KW-0548">Nucleotidyltransferase</keyword>
<dbReference type="PANTHER" id="PTHR22749">
    <property type="entry name" value="RIBOFLAVIN KINASE/FMN ADENYLYLTRANSFERASE"/>
    <property type="match status" value="1"/>
</dbReference>
<evidence type="ECO:0000256" key="8">
    <source>
        <dbReference type="ARBA" id="ARBA00022777"/>
    </source>
</evidence>
<evidence type="ECO:0000313" key="16">
    <source>
        <dbReference type="EMBL" id="KRL27002.1"/>
    </source>
</evidence>
<dbReference type="InterPro" id="IPR015865">
    <property type="entry name" value="Riboflavin_kinase_bac/euk"/>
</dbReference>
<keyword evidence="9 14" id="KW-0274">FAD</keyword>
<keyword evidence="3 14" id="KW-0285">Flavoprotein</keyword>
<comment type="pathway">
    <text evidence="2 14">Cofactor biosynthesis; FMN biosynthesis; FMN from riboflavin (ATP route): step 1/1.</text>
</comment>
<reference evidence="16 17" key="1">
    <citation type="journal article" date="2015" name="Genome Announc.">
        <title>Expanding the biotechnology potential of lactobacilli through comparative genomics of 213 strains and associated genera.</title>
        <authorList>
            <person name="Sun Z."/>
            <person name="Harris H.M."/>
            <person name="McCann A."/>
            <person name="Guo C."/>
            <person name="Argimon S."/>
            <person name="Zhang W."/>
            <person name="Yang X."/>
            <person name="Jeffery I.B."/>
            <person name="Cooney J.C."/>
            <person name="Kagawa T.F."/>
            <person name="Liu W."/>
            <person name="Song Y."/>
            <person name="Salvetti E."/>
            <person name="Wrobel A."/>
            <person name="Rasinkangas P."/>
            <person name="Parkhill J."/>
            <person name="Rea M.C."/>
            <person name="O'Sullivan O."/>
            <person name="Ritari J."/>
            <person name="Douillard F.P."/>
            <person name="Paul Ross R."/>
            <person name="Yang R."/>
            <person name="Briner A.E."/>
            <person name="Felis G.E."/>
            <person name="de Vos W.M."/>
            <person name="Barrangou R."/>
            <person name="Klaenhammer T.R."/>
            <person name="Caufield P.W."/>
            <person name="Cui Y."/>
            <person name="Zhang H."/>
            <person name="O'Toole P.W."/>
        </authorList>
    </citation>
    <scope>NUCLEOTIDE SEQUENCE [LARGE SCALE GENOMIC DNA]</scope>
    <source>
        <strain evidence="16 17">DSM 13145</strain>
    </source>
</reference>
<dbReference type="Proteomes" id="UP000051445">
    <property type="component" value="Unassembled WGS sequence"/>
</dbReference>
<dbReference type="SUPFAM" id="SSF82114">
    <property type="entry name" value="Riboflavin kinase-like"/>
    <property type="match status" value="1"/>
</dbReference>
<dbReference type="GO" id="GO:0009398">
    <property type="term" value="P:FMN biosynthetic process"/>
    <property type="evidence" value="ECO:0007669"/>
    <property type="project" value="UniProtKB-UniRule"/>
</dbReference>
<name>A0A0R1PBU4_9LACO</name>
<dbReference type="PANTHER" id="PTHR22749:SF6">
    <property type="entry name" value="RIBOFLAVIN KINASE"/>
    <property type="match status" value="1"/>
</dbReference>
<dbReference type="UniPathway" id="UPA00276">
    <property type="reaction ID" value="UER00406"/>
</dbReference>
<dbReference type="AlphaFoldDB" id="A0A0R1PBU4"/>
<evidence type="ECO:0000256" key="10">
    <source>
        <dbReference type="ARBA" id="ARBA00022840"/>
    </source>
</evidence>
<keyword evidence="10 14" id="KW-0067">ATP-binding</keyword>
<dbReference type="InterPro" id="IPR023468">
    <property type="entry name" value="Riboflavin_kinase"/>
</dbReference>
<evidence type="ECO:0000259" key="15">
    <source>
        <dbReference type="SMART" id="SM00904"/>
    </source>
</evidence>
<dbReference type="Pfam" id="PF06574">
    <property type="entry name" value="FAD_syn"/>
    <property type="match status" value="1"/>
</dbReference>